<gene>
    <name evidence="2" type="ORF">PHLGIDRAFT_494811</name>
</gene>
<dbReference type="Proteomes" id="UP000053257">
    <property type="component" value="Unassembled WGS sequence"/>
</dbReference>
<sequence>MPEPQVALDRLQELSHKALCALCAKHHLIAKNSNKKTAEVLIRKFGHQGGVPIDAEDVDAWIYENTPKSRRRPRANVKPCVEPLLMERPRSPSSGATAGGVASGSSPAAASSSVRRRGTSSKGKGKQRASTEDELDEEEVNKIVEAQLTHGIILVPGTQESSIQSFTSQPAASKEATPPPEQPAPPAGSALPDEQSTTRAEEPAPDTIVITTTPSSSQIKEINEANEANGAPGMSITSEDARQDAWDTRNRPGCLRAVGIEPAPRSLPSTSLQSITSLPANQLGRAPSPGSPVLPLFAPPAAAADDPLARTLLAALEDHV</sequence>
<organism evidence="2 3">
    <name type="scientific">Phlebiopsis gigantea (strain 11061_1 CR5-6)</name>
    <name type="common">White-rot fungus</name>
    <name type="synonym">Peniophora gigantea</name>
    <dbReference type="NCBI Taxonomy" id="745531"/>
    <lineage>
        <taxon>Eukaryota</taxon>
        <taxon>Fungi</taxon>
        <taxon>Dikarya</taxon>
        <taxon>Basidiomycota</taxon>
        <taxon>Agaricomycotina</taxon>
        <taxon>Agaricomycetes</taxon>
        <taxon>Polyporales</taxon>
        <taxon>Phanerochaetaceae</taxon>
        <taxon>Phlebiopsis</taxon>
    </lineage>
</organism>
<feature type="non-terminal residue" evidence="2">
    <location>
        <position position="320"/>
    </location>
</feature>
<accession>A0A0C3S2Z2</accession>
<dbReference type="EMBL" id="KN840587">
    <property type="protein sequence ID" value="KIP04102.1"/>
    <property type="molecule type" value="Genomic_DNA"/>
</dbReference>
<protein>
    <submittedName>
        <fullName evidence="2">Uncharacterized protein</fullName>
    </submittedName>
</protein>
<feature type="region of interest" description="Disordered" evidence="1">
    <location>
        <begin position="160"/>
        <end position="208"/>
    </location>
</feature>
<keyword evidence="3" id="KW-1185">Reference proteome</keyword>
<reference evidence="2 3" key="1">
    <citation type="journal article" date="2014" name="PLoS Genet.">
        <title>Analysis of the Phlebiopsis gigantea genome, transcriptome and secretome provides insight into its pioneer colonization strategies of wood.</title>
        <authorList>
            <person name="Hori C."/>
            <person name="Ishida T."/>
            <person name="Igarashi K."/>
            <person name="Samejima M."/>
            <person name="Suzuki H."/>
            <person name="Master E."/>
            <person name="Ferreira P."/>
            <person name="Ruiz-Duenas F.J."/>
            <person name="Held B."/>
            <person name="Canessa P."/>
            <person name="Larrondo L.F."/>
            <person name="Schmoll M."/>
            <person name="Druzhinina I.S."/>
            <person name="Kubicek C.P."/>
            <person name="Gaskell J.A."/>
            <person name="Kersten P."/>
            <person name="St John F."/>
            <person name="Glasner J."/>
            <person name="Sabat G."/>
            <person name="Splinter BonDurant S."/>
            <person name="Syed K."/>
            <person name="Yadav J."/>
            <person name="Mgbeahuruike A.C."/>
            <person name="Kovalchuk A."/>
            <person name="Asiegbu F.O."/>
            <person name="Lackner G."/>
            <person name="Hoffmeister D."/>
            <person name="Rencoret J."/>
            <person name="Gutierrez A."/>
            <person name="Sun H."/>
            <person name="Lindquist E."/>
            <person name="Barry K."/>
            <person name="Riley R."/>
            <person name="Grigoriev I.V."/>
            <person name="Henrissat B."/>
            <person name="Kues U."/>
            <person name="Berka R.M."/>
            <person name="Martinez A.T."/>
            <person name="Covert S.F."/>
            <person name="Blanchette R.A."/>
            <person name="Cullen D."/>
        </authorList>
    </citation>
    <scope>NUCLEOTIDE SEQUENCE [LARGE SCALE GENOMIC DNA]</scope>
    <source>
        <strain evidence="2 3">11061_1 CR5-6</strain>
    </source>
</reference>
<evidence type="ECO:0000256" key="1">
    <source>
        <dbReference type="SAM" id="MobiDB-lite"/>
    </source>
</evidence>
<proteinExistence type="predicted"/>
<evidence type="ECO:0000313" key="3">
    <source>
        <dbReference type="Proteomes" id="UP000053257"/>
    </source>
</evidence>
<feature type="compositionally biased region" description="Polar residues" evidence="1">
    <location>
        <begin position="160"/>
        <end position="171"/>
    </location>
</feature>
<feature type="compositionally biased region" description="Pro residues" evidence="1">
    <location>
        <begin position="177"/>
        <end position="186"/>
    </location>
</feature>
<feature type="compositionally biased region" description="Low complexity" evidence="1">
    <location>
        <begin position="103"/>
        <end position="113"/>
    </location>
</feature>
<name>A0A0C3S2Z2_PHLG1</name>
<feature type="compositionally biased region" description="Basic residues" evidence="1">
    <location>
        <begin position="114"/>
        <end position="127"/>
    </location>
</feature>
<dbReference type="AlphaFoldDB" id="A0A0C3S2Z2"/>
<feature type="region of interest" description="Disordered" evidence="1">
    <location>
        <begin position="69"/>
        <end position="138"/>
    </location>
</feature>
<evidence type="ECO:0000313" key="2">
    <source>
        <dbReference type="EMBL" id="KIP04102.1"/>
    </source>
</evidence>
<dbReference type="HOGENOM" id="CLU_873062_0_0_1"/>